<feature type="compositionally biased region" description="Polar residues" evidence="1">
    <location>
        <begin position="1"/>
        <end position="11"/>
    </location>
</feature>
<feature type="region of interest" description="Disordered" evidence="1">
    <location>
        <begin position="463"/>
        <end position="505"/>
    </location>
</feature>
<evidence type="ECO:0000313" key="3">
    <source>
        <dbReference type="Proteomes" id="UP001283361"/>
    </source>
</evidence>
<dbReference type="Proteomes" id="UP001283361">
    <property type="component" value="Unassembled WGS sequence"/>
</dbReference>
<feature type="region of interest" description="Disordered" evidence="1">
    <location>
        <begin position="611"/>
        <end position="647"/>
    </location>
</feature>
<feature type="compositionally biased region" description="Polar residues" evidence="1">
    <location>
        <begin position="306"/>
        <end position="334"/>
    </location>
</feature>
<protein>
    <submittedName>
        <fullName evidence="2">Uncharacterized protein</fullName>
    </submittedName>
</protein>
<dbReference type="SUPFAM" id="SSF48403">
    <property type="entry name" value="Ankyrin repeat"/>
    <property type="match status" value="1"/>
</dbReference>
<feature type="region of interest" description="Disordered" evidence="1">
    <location>
        <begin position="1"/>
        <end position="44"/>
    </location>
</feature>
<feature type="region of interest" description="Disordered" evidence="1">
    <location>
        <begin position="691"/>
        <end position="772"/>
    </location>
</feature>
<organism evidence="2 3">
    <name type="scientific">Elysia crispata</name>
    <name type="common">lettuce slug</name>
    <dbReference type="NCBI Taxonomy" id="231223"/>
    <lineage>
        <taxon>Eukaryota</taxon>
        <taxon>Metazoa</taxon>
        <taxon>Spiralia</taxon>
        <taxon>Lophotrochozoa</taxon>
        <taxon>Mollusca</taxon>
        <taxon>Gastropoda</taxon>
        <taxon>Heterobranchia</taxon>
        <taxon>Euthyneura</taxon>
        <taxon>Panpulmonata</taxon>
        <taxon>Sacoglossa</taxon>
        <taxon>Placobranchoidea</taxon>
        <taxon>Plakobranchidae</taxon>
        <taxon>Elysia</taxon>
    </lineage>
</organism>
<feature type="compositionally biased region" description="Basic residues" evidence="1">
    <location>
        <begin position="737"/>
        <end position="749"/>
    </location>
</feature>
<reference evidence="2" key="1">
    <citation type="journal article" date="2023" name="G3 (Bethesda)">
        <title>A reference genome for the long-term kleptoplast-retaining sea slug Elysia crispata morphotype clarki.</title>
        <authorList>
            <person name="Eastman K.E."/>
            <person name="Pendleton A.L."/>
            <person name="Shaikh M.A."/>
            <person name="Suttiyut T."/>
            <person name="Ogas R."/>
            <person name="Tomko P."/>
            <person name="Gavelis G."/>
            <person name="Widhalm J.R."/>
            <person name="Wisecaver J.H."/>
        </authorList>
    </citation>
    <scope>NUCLEOTIDE SEQUENCE</scope>
    <source>
        <strain evidence="2">ECLA1</strain>
    </source>
</reference>
<name>A0AAE1B458_9GAST</name>
<feature type="compositionally biased region" description="Polar residues" evidence="1">
    <location>
        <begin position="721"/>
        <end position="736"/>
    </location>
</feature>
<proteinExistence type="predicted"/>
<gene>
    <name evidence="2" type="ORF">RRG08_051447</name>
</gene>
<feature type="compositionally biased region" description="Polar residues" evidence="1">
    <location>
        <begin position="279"/>
        <end position="288"/>
    </location>
</feature>
<feature type="compositionally biased region" description="Basic and acidic residues" evidence="1">
    <location>
        <begin position="12"/>
        <end position="33"/>
    </location>
</feature>
<dbReference type="EMBL" id="JAWDGP010000593">
    <property type="protein sequence ID" value="KAK3799173.1"/>
    <property type="molecule type" value="Genomic_DNA"/>
</dbReference>
<dbReference type="Gene3D" id="1.25.40.20">
    <property type="entry name" value="Ankyrin repeat-containing domain"/>
    <property type="match status" value="1"/>
</dbReference>
<accession>A0AAE1B458</accession>
<evidence type="ECO:0000256" key="1">
    <source>
        <dbReference type="SAM" id="MobiDB-lite"/>
    </source>
</evidence>
<dbReference type="InterPro" id="IPR036770">
    <property type="entry name" value="Ankyrin_rpt-contain_sf"/>
</dbReference>
<feature type="compositionally biased region" description="Basic and acidic residues" evidence="1">
    <location>
        <begin position="697"/>
        <end position="720"/>
    </location>
</feature>
<dbReference type="AlphaFoldDB" id="A0AAE1B458"/>
<comment type="caution">
    <text evidence="2">The sequence shown here is derived from an EMBL/GenBank/DDBJ whole genome shotgun (WGS) entry which is preliminary data.</text>
</comment>
<evidence type="ECO:0000313" key="2">
    <source>
        <dbReference type="EMBL" id="KAK3799173.1"/>
    </source>
</evidence>
<feature type="region of interest" description="Disordered" evidence="1">
    <location>
        <begin position="543"/>
        <end position="562"/>
    </location>
</feature>
<sequence>MSLDQTSTTSFRHPEKNDESLEHKENTAYKERPWSSMDPPDDPQAMLEEAIRDGQTRQIVTLIRHTKVSLNHREVTHDLQTPLMRLCHANLRPLQEPESNLQSLQNDFAKAELDKLCHGLSTAAAEAASDLSSVATLKVLNEVDALHFADARQHEAVNLDGKDALDRTLAMHACVSQNVLVMGWVLARGCSLLAADRKGRNVLHYAACSGSDAIVDLALDHVDALNALQTLDFQGYSPLDMARQSRHASAVKKLGAALRSKTPGDQSSDSIPATVMPTKDNSNTQQHFLQARKSLHSHCSSRGEDSTNQAIATEPRSPQAQGGVRSSPNGTSVLNPIRLSTADVNSIPSPFKMVNKKQMSPNKLLKPVNQLQVNSDAYQPDHSSIHTQNTLLPSPHSYKKQGIDLKIHTEDQQLLGISSGEPPPSVTTELLKVPLASIPTQADKSSPDESPTRIETNIIRHPLAPCSSPRRIGTPVDRKQPLSPCPRQDSEYRQDSVRMSSGHGLAKVKKYDQAVEALLSPHRSPQQRQKALMYRDNQSRLTISQGETASNHKDTSATQQQDKSKFGLLAKRQQQPSNEKNGIVIFYEGIEDASTPDSSETSYVFEEEIVLDTPRVSERHEGNSHNGGVTGSKLQQQQLEVRERRDSLSLPDLRDMTGQLVTSRETSPIFCSSRSDLVSVYQKDKTWAVKTPRGRRNKDMTEISLDQHKDHHNRSYKDNSFRAQPSNSSTFHQASGQHHRNKDQRKKHHTDVCQRDMGDSLPIIKIGTSDKD</sequence>
<feature type="region of interest" description="Disordered" evidence="1">
    <location>
        <begin position="257"/>
        <end position="335"/>
    </location>
</feature>
<keyword evidence="3" id="KW-1185">Reference proteome</keyword>